<evidence type="ECO:0000259" key="15">
    <source>
        <dbReference type="PROSITE" id="PS50109"/>
    </source>
</evidence>
<accession>A0ABS7ZPG5</accession>
<dbReference type="Pfam" id="PF02518">
    <property type="entry name" value="HATPase_c"/>
    <property type="match status" value="1"/>
</dbReference>
<dbReference type="GO" id="GO:0004673">
    <property type="term" value="F:protein histidine kinase activity"/>
    <property type="evidence" value="ECO:0007669"/>
    <property type="project" value="UniProtKB-EC"/>
</dbReference>
<evidence type="ECO:0000256" key="7">
    <source>
        <dbReference type="ARBA" id="ARBA00022692"/>
    </source>
</evidence>
<organism evidence="17 18">
    <name type="scientific">Thalassolituus marinus</name>
    <dbReference type="NCBI Taxonomy" id="671053"/>
    <lineage>
        <taxon>Bacteria</taxon>
        <taxon>Pseudomonadati</taxon>
        <taxon>Pseudomonadota</taxon>
        <taxon>Gammaproteobacteria</taxon>
        <taxon>Oceanospirillales</taxon>
        <taxon>Oceanospirillaceae</taxon>
        <taxon>Thalassolituus</taxon>
    </lineage>
</organism>
<feature type="domain" description="Histidine kinase" evidence="15">
    <location>
        <begin position="242"/>
        <end position="454"/>
    </location>
</feature>
<keyword evidence="7 14" id="KW-0812">Transmembrane</keyword>
<comment type="catalytic activity">
    <reaction evidence="1 14">
        <text>ATP + protein L-histidine = ADP + protein N-phospho-L-histidine.</text>
        <dbReference type="EC" id="2.7.13.3"/>
    </reaction>
</comment>
<keyword evidence="13 14" id="KW-0472">Membrane</keyword>
<dbReference type="InterPro" id="IPR003594">
    <property type="entry name" value="HATPase_dom"/>
</dbReference>
<evidence type="ECO:0000256" key="2">
    <source>
        <dbReference type="ARBA" id="ARBA00004429"/>
    </source>
</evidence>
<dbReference type="PANTHER" id="PTHR45436">
    <property type="entry name" value="SENSOR HISTIDINE KINASE YKOH"/>
    <property type="match status" value="1"/>
</dbReference>
<evidence type="ECO:0000313" key="17">
    <source>
        <dbReference type="EMBL" id="MCA6063093.1"/>
    </source>
</evidence>
<comment type="caution">
    <text evidence="17">The sequence shown here is derived from an EMBL/GenBank/DDBJ whole genome shotgun (WGS) entry which is preliminary data.</text>
</comment>
<dbReference type="Gene3D" id="3.30.565.10">
    <property type="entry name" value="Histidine kinase-like ATPase, C-terminal domain"/>
    <property type="match status" value="1"/>
</dbReference>
<keyword evidence="8 14" id="KW-0547">Nucleotide-binding</keyword>
<reference evidence="17 18" key="1">
    <citation type="submission" date="2020-12" db="EMBL/GenBank/DDBJ databases">
        <title>Novel Thalassolituus-related marine hydrocarbonoclastic bacteria mediated algae-derived hydrocarbons mineralization in twilight zone of the northern South China Sea.</title>
        <authorList>
            <person name="Dong C."/>
        </authorList>
    </citation>
    <scope>NUCLEOTIDE SEQUENCE [LARGE SCALE GENOMIC DNA]</scope>
    <source>
        <strain evidence="17 18">IMCC1826</strain>
    </source>
</reference>
<evidence type="ECO:0000256" key="14">
    <source>
        <dbReference type="RuleBase" id="RU364088"/>
    </source>
</evidence>
<keyword evidence="9 14" id="KW-0418">Kinase</keyword>
<feature type="transmembrane region" description="Helical" evidence="14">
    <location>
        <begin position="12"/>
        <end position="33"/>
    </location>
</feature>
<dbReference type="InterPro" id="IPR003660">
    <property type="entry name" value="HAMP_dom"/>
</dbReference>
<dbReference type="Proteomes" id="UP000714380">
    <property type="component" value="Unassembled WGS sequence"/>
</dbReference>
<keyword evidence="11 14" id="KW-1133">Transmembrane helix</keyword>
<dbReference type="InterPro" id="IPR036890">
    <property type="entry name" value="HATPase_C_sf"/>
</dbReference>
<keyword evidence="12 14" id="KW-0902">Two-component regulatory system</keyword>
<feature type="domain" description="HAMP" evidence="16">
    <location>
        <begin position="186"/>
        <end position="234"/>
    </location>
</feature>
<gene>
    <name evidence="17" type="ORF">I9W95_05670</name>
</gene>
<keyword evidence="4 14" id="KW-0997">Cell inner membrane</keyword>
<dbReference type="InterPro" id="IPR006290">
    <property type="entry name" value="CztS_silS_copS"/>
</dbReference>
<dbReference type="PRINTS" id="PR00344">
    <property type="entry name" value="BCTRLSENSOR"/>
</dbReference>
<evidence type="ECO:0000256" key="11">
    <source>
        <dbReference type="ARBA" id="ARBA00022989"/>
    </source>
</evidence>
<dbReference type="PROSITE" id="PS50109">
    <property type="entry name" value="HIS_KIN"/>
    <property type="match status" value="1"/>
</dbReference>
<dbReference type="SMART" id="SM00387">
    <property type="entry name" value="HATPase_c"/>
    <property type="match status" value="1"/>
</dbReference>
<keyword evidence="3 14" id="KW-1003">Cell membrane</keyword>
<evidence type="ECO:0000313" key="18">
    <source>
        <dbReference type="Proteomes" id="UP000714380"/>
    </source>
</evidence>
<evidence type="ECO:0000256" key="13">
    <source>
        <dbReference type="ARBA" id="ARBA00023136"/>
    </source>
</evidence>
<dbReference type="CDD" id="cd06225">
    <property type="entry name" value="HAMP"/>
    <property type="match status" value="1"/>
</dbReference>
<dbReference type="NCBIfam" id="TIGR01386">
    <property type="entry name" value="cztS_silS_copS"/>
    <property type="match status" value="1"/>
</dbReference>
<dbReference type="PANTHER" id="PTHR45436:SF15">
    <property type="entry name" value="SENSOR HISTIDINE KINASE CUSS"/>
    <property type="match status" value="1"/>
</dbReference>
<name>A0ABS7ZPG5_9GAMM</name>
<keyword evidence="5" id="KW-0597">Phosphoprotein</keyword>
<dbReference type="InterPro" id="IPR050428">
    <property type="entry name" value="TCS_sensor_his_kinase"/>
</dbReference>
<keyword evidence="10 14" id="KW-0067">ATP-binding</keyword>
<feature type="transmembrane region" description="Helical" evidence="14">
    <location>
        <begin position="161"/>
        <end position="181"/>
    </location>
</feature>
<evidence type="ECO:0000256" key="8">
    <source>
        <dbReference type="ARBA" id="ARBA00022741"/>
    </source>
</evidence>
<keyword evidence="18" id="KW-1185">Reference proteome</keyword>
<dbReference type="CDD" id="cd00075">
    <property type="entry name" value="HATPase"/>
    <property type="match status" value="1"/>
</dbReference>
<evidence type="ECO:0000256" key="3">
    <source>
        <dbReference type="ARBA" id="ARBA00022475"/>
    </source>
</evidence>
<evidence type="ECO:0000256" key="5">
    <source>
        <dbReference type="ARBA" id="ARBA00022553"/>
    </source>
</evidence>
<evidence type="ECO:0000256" key="6">
    <source>
        <dbReference type="ARBA" id="ARBA00022679"/>
    </source>
</evidence>
<comment type="subcellular location">
    <subcellularLocation>
        <location evidence="2">Cell inner membrane</location>
        <topology evidence="2">Multi-pass membrane protein</topology>
    </subcellularLocation>
</comment>
<dbReference type="EMBL" id="JAEDAH010000024">
    <property type="protein sequence ID" value="MCA6063093.1"/>
    <property type="molecule type" value="Genomic_DNA"/>
</dbReference>
<dbReference type="Pfam" id="PF21085">
    <property type="entry name" value="CusS"/>
    <property type="match status" value="1"/>
</dbReference>
<evidence type="ECO:0000256" key="4">
    <source>
        <dbReference type="ARBA" id="ARBA00022519"/>
    </source>
</evidence>
<dbReference type="SUPFAM" id="SSF47384">
    <property type="entry name" value="Homodimeric domain of signal transducing histidine kinase"/>
    <property type="match status" value="1"/>
</dbReference>
<dbReference type="Gene3D" id="6.10.340.10">
    <property type="match status" value="1"/>
</dbReference>
<dbReference type="SMART" id="SM00388">
    <property type="entry name" value="HisKA"/>
    <property type="match status" value="1"/>
</dbReference>
<evidence type="ECO:0000256" key="12">
    <source>
        <dbReference type="ARBA" id="ARBA00023012"/>
    </source>
</evidence>
<dbReference type="Pfam" id="PF00672">
    <property type="entry name" value="HAMP"/>
    <property type="match status" value="1"/>
</dbReference>
<evidence type="ECO:0000259" key="16">
    <source>
        <dbReference type="PROSITE" id="PS50885"/>
    </source>
</evidence>
<dbReference type="CDD" id="cd00082">
    <property type="entry name" value="HisKA"/>
    <property type="match status" value="1"/>
</dbReference>
<keyword evidence="6 14" id="KW-0808">Transferase</keyword>
<proteinExistence type="predicted"/>
<dbReference type="InterPro" id="IPR036097">
    <property type="entry name" value="HisK_dim/P_sf"/>
</dbReference>
<protein>
    <recommendedName>
        <fullName evidence="14">Sensor protein</fullName>
        <ecNumber evidence="14">2.7.13.3</ecNumber>
    </recommendedName>
</protein>
<dbReference type="Pfam" id="PF00512">
    <property type="entry name" value="HisKA"/>
    <property type="match status" value="1"/>
</dbReference>
<dbReference type="InterPro" id="IPR004358">
    <property type="entry name" value="Sig_transdc_His_kin-like_C"/>
</dbReference>
<evidence type="ECO:0000256" key="9">
    <source>
        <dbReference type="ARBA" id="ARBA00022777"/>
    </source>
</evidence>
<sequence>MASKHQPISLTLRVLLFVGAAIAAGLMLNITLIERSVRHHFAEQDASELQAIADSLLNLLPQQEADLHTSLMPWLSGHHGVELQLEAASGELLYQASSAGFAAAAADIAPVSRITADNLRTWQVGDHTFRGAVMEVSGQRLTLAVDMGFHLHFLHSFRHSLWLIMAATALLTLLAAAYAIYQGHIPLRGFSRNLRSTQSSNLDNRIDPDSLPPELSDLALSFNEMAARLQYSFEQLSHFSADIAHELRTPLTNLMTQIQVTLSKPREPSTYHELLYSSLEELERLSKMVGDMLWLAKSDNRLLALQRQSLDLADEVQELFEFFEALAAEQGVTLALHGAAQVAADRHLLRRALSNLLSNALRYTPAGGCISVVLEESTEGRVRISVSNPGEVIAAEHLDKLFDRFYRADPSRQRQSEGAGLGLAIVRAVVDAHGGKVGVTSDAQATRFTIELSR</sequence>
<dbReference type="PROSITE" id="PS50885">
    <property type="entry name" value="HAMP"/>
    <property type="match status" value="1"/>
</dbReference>
<dbReference type="SUPFAM" id="SSF55874">
    <property type="entry name" value="ATPase domain of HSP90 chaperone/DNA topoisomerase II/histidine kinase"/>
    <property type="match status" value="1"/>
</dbReference>
<evidence type="ECO:0000256" key="10">
    <source>
        <dbReference type="ARBA" id="ARBA00022840"/>
    </source>
</evidence>
<dbReference type="EC" id="2.7.13.3" evidence="14"/>
<dbReference type="InterPro" id="IPR003661">
    <property type="entry name" value="HisK_dim/P_dom"/>
</dbReference>
<dbReference type="InterPro" id="IPR005467">
    <property type="entry name" value="His_kinase_dom"/>
</dbReference>
<dbReference type="Gene3D" id="1.10.287.130">
    <property type="match status" value="1"/>
</dbReference>
<dbReference type="InterPro" id="IPR048590">
    <property type="entry name" value="CusS-like_sensor"/>
</dbReference>
<comment type="function">
    <text evidence="14">Member of a two-component regulatory system.</text>
</comment>
<evidence type="ECO:0000256" key="1">
    <source>
        <dbReference type="ARBA" id="ARBA00000085"/>
    </source>
</evidence>